<evidence type="ECO:0000313" key="2">
    <source>
        <dbReference type="Proteomes" id="UP001322138"/>
    </source>
</evidence>
<gene>
    <name evidence="1" type="ORF">QC761_0028480</name>
</gene>
<proteinExistence type="predicted"/>
<protein>
    <submittedName>
        <fullName evidence="1">Uncharacterized protein</fullName>
    </submittedName>
</protein>
<keyword evidence="2" id="KW-1185">Reference proteome</keyword>
<dbReference type="RefSeq" id="XP_062735831.1">
    <property type="nucleotide sequence ID" value="XM_062872207.1"/>
</dbReference>
<name>A0ABR0FV71_9PEZI</name>
<comment type="caution">
    <text evidence="1">The sequence shown here is derived from an EMBL/GenBank/DDBJ whole genome shotgun (WGS) entry which is preliminary data.</text>
</comment>
<accession>A0ABR0FV71</accession>
<reference evidence="1 2" key="1">
    <citation type="journal article" date="2023" name="bioRxiv">
        <title>High-quality genome assemblies of four members of thePodospora anserinaspecies complex.</title>
        <authorList>
            <person name="Ament-Velasquez S.L."/>
            <person name="Vogan A.A."/>
            <person name="Wallerman O."/>
            <person name="Hartmann F."/>
            <person name="Gautier V."/>
            <person name="Silar P."/>
            <person name="Giraud T."/>
            <person name="Johannesson H."/>
        </authorList>
    </citation>
    <scope>NUCLEOTIDE SEQUENCE [LARGE SCALE GENOMIC DNA]</scope>
    <source>
        <strain evidence="1 2">CBS 112042</strain>
    </source>
</reference>
<dbReference type="Proteomes" id="UP001322138">
    <property type="component" value="Unassembled WGS sequence"/>
</dbReference>
<dbReference type="EMBL" id="JAFFGZ010000003">
    <property type="protein sequence ID" value="KAK4646855.1"/>
    <property type="molecule type" value="Genomic_DNA"/>
</dbReference>
<evidence type="ECO:0000313" key="1">
    <source>
        <dbReference type="EMBL" id="KAK4646855.1"/>
    </source>
</evidence>
<organism evidence="1 2">
    <name type="scientific">Podospora bellae-mahoneyi</name>
    <dbReference type="NCBI Taxonomy" id="2093777"/>
    <lineage>
        <taxon>Eukaryota</taxon>
        <taxon>Fungi</taxon>
        <taxon>Dikarya</taxon>
        <taxon>Ascomycota</taxon>
        <taxon>Pezizomycotina</taxon>
        <taxon>Sordariomycetes</taxon>
        <taxon>Sordariomycetidae</taxon>
        <taxon>Sordariales</taxon>
        <taxon>Podosporaceae</taxon>
        <taxon>Podospora</taxon>
    </lineage>
</organism>
<dbReference type="GeneID" id="87891324"/>
<sequence length="104" mass="11262">MSGLVQRLQDALQQTIPAAQTARTAEENFAGCAFGATNRGTAIDLVLSVLTSFKGVRVDRLGRGTKGQGEKHEAKGNHCDKMQNEGWCALVAKSRILFRNLALF</sequence>